<proteinExistence type="predicted"/>
<accession>A0AAW2SR98</accession>
<dbReference type="AlphaFoldDB" id="A0AAW2SR98"/>
<dbReference type="EMBL" id="JACGWN010000016">
    <property type="protein sequence ID" value="KAL0395091.1"/>
    <property type="molecule type" value="Genomic_DNA"/>
</dbReference>
<sequence length="132" mass="15042">MHHLDVNNAFLHGSLEEDIYMEPPEGYEILSGHVCKLTKSLYGLTQASRQWNQKFSAKMQEFGFVHSKNDYCLFTKEVTGGQITLFVYVDILVATLSGSYIQEVKQYLHDLFTIKDLGTAKFFLGIELARPS</sequence>
<reference evidence="2" key="2">
    <citation type="journal article" date="2024" name="Plant">
        <title>Genomic evolution and insights into agronomic trait innovations of Sesamum species.</title>
        <authorList>
            <person name="Miao H."/>
            <person name="Wang L."/>
            <person name="Qu L."/>
            <person name="Liu H."/>
            <person name="Sun Y."/>
            <person name="Le M."/>
            <person name="Wang Q."/>
            <person name="Wei S."/>
            <person name="Zheng Y."/>
            <person name="Lin W."/>
            <person name="Duan Y."/>
            <person name="Cao H."/>
            <person name="Xiong S."/>
            <person name="Wang X."/>
            <person name="Wei L."/>
            <person name="Li C."/>
            <person name="Ma Q."/>
            <person name="Ju M."/>
            <person name="Zhao R."/>
            <person name="Li G."/>
            <person name="Mu C."/>
            <person name="Tian Q."/>
            <person name="Mei H."/>
            <person name="Zhang T."/>
            <person name="Gao T."/>
            <person name="Zhang H."/>
        </authorList>
    </citation>
    <scope>NUCLEOTIDE SEQUENCE</scope>
    <source>
        <strain evidence="2">KEN1</strain>
    </source>
</reference>
<gene>
    <name evidence="2" type="ORF">Slati_4475300</name>
</gene>
<reference evidence="2" key="1">
    <citation type="submission" date="2020-06" db="EMBL/GenBank/DDBJ databases">
        <authorList>
            <person name="Li T."/>
            <person name="Hu X."/>
            <person name="Zhang T."/>
            <person name="Song X."/>
            <person name="Zhang H."/>
            <person name="Dai N."/>
            <person name="Sheng W."/>
            <person name="Hou X."/>
            <person name="Wei L."/>
        </authorList>
    </citation>
    <scope>NUCLEOTIDE SEQUENCE</scope>
    <source>
        <strain evidence="2">KEN1</strain>
        <tissue evidence="2">Leaf</tissue>
    </source>
</reference>
<protein>
    <submittedName>
        <fullName evidence="2">Retrovirus-related Pol polyprotein from transposon TNT 1-94</fullName>
    </submittedName>
</protein>
<dbReference type="InterPro" id="IPR043502">
    <property type="entry name" value="DNA/RNA_pol_sf"/>
</dbReference>
<organism evidence="2">
    <name type="scientific">Sesamum latifolium</name>
    <dbReference type="NCBI Taxonomy" id="2727402"/>
    <lineage>
        <taxon>Eukaryota</taxon>
        <taxon>Viridiplantae</taxon>
        <taxon>Streptophyta</taxon>
        <taxon>Embryophyta</taxon>
        <taxon>Tracheophyta</taxon>
        <taxon>Spermatophyta</taxon>
        <taxon>Magnoliopsida</taxon>
        <taxon>eudicotyledons</taxon>
        <taxon>Gunneridae</taxon>
        <taxon>Pentapetalae</taxon>
        <taxon>asterids</taxon>
        <taxon>lamiids</taxon>
        <taxon>Lamiales</taxon>
        <taxon>Pedaliaceae</taxon>
        <taxon>Sesamum</taxon>
    </lineage>
</organism>
<comment type="caution">
    <text evidence="2">The sequence shown here is derived from an EMBL/GenBank/DDBJ whole genome shotgun (WGS) entry which is preliminary data.</text>
</comment>
<name>A0AAW2SR98_9LAMI</name>
<dbReference type="SUPFAM" id="SSF56672">
    <property type="entry name" value="DNA/RNA polymerases"/>
    <property type="match status" value="1"/>
</dbReference>
<feature type="domain" description="Reverse transcriptase Ty1/copia-type" evidence="1">
    <location>
        <begin position="1"/>
        <end position="129"/>
    </location>
</feature>
<evidence type="ECO:0000259" key="1">
    <source>
        <dbReference type="Pfam" id="PF07727"/>
    </source>
</evidence>
<dbReference type="InterPro" id="IPR013103">
    <property type="entry name" value="RVT_2"/>
</dbReference>
<evidence type="ECO:0000313" key="2">
    <source>
        <dbReference type="EMBL" id="KAL0395091.1"/>
    </source>
</evidence>
<dbReference type="Pfam" id="PF07727">
    <property type="entry name" value="RVT_2"/>
    <property type="match status" value="1"/>
</dbReference>